<dbReference type="EMBL" id="JAEPBG010000002">
    <property type="protein sequence ID" value="MBK4734492.1"/>
    <property type="molecule type" value="Genomic_DNA"/>
</dbReference>
<dbReference type="Gene3D" id="3.30.300.250">
    <property type="match status" value="1"/>
</dbReference>
<keyword evidence="1" id="KW-0732">Signal</keyword>
<evidence type="ECO:0000313" key="2">
    <source>
        <dbReference type="EMBL" id="MBK4734492.1"/>
    </source>
</evidence>
<organism evidence="2 3">
    <name type="scientific">Noviherbaspirillum pedocola</name>
    <dbReference type="NCBI Taxonomy" id="2801341"/>
    <lineage>
        <taxon>Bacteria</taxon>
        <taxon>Pseudomonadati</taxon>
        <taxon>Pseudomonadota</taxon>
        <taxon>Betaproteobacteria</taxon>
        <taxon>Burkholderiales</taxon>
        <taxon>Oxalobacteraceae</taxon>
        <taxon>Noviherbaspirillum</taxon>
    </lineage>
</organism>
<accession>A0A934SX65</accession>
<feature type="signal peptide" evidence="1">
    <location>
        <begin position="1"/>
        <end position="19"/>
    </location>
</feature>
<reference evidence="2" key="1">
    <citation type="submission" date="2021-01" db="EMBL/GenBank/DDBJ databases">
        <title>Genome sequence of strain Noviherbaspirillum sp. DKR-6.</title>
        <authorList>
            <person name="Chaudhary D.K."/>
        </authorList>
    </citation>
    <scope>NUCLEOTIDE SEQUENCE</scope>
    <source>
        <strain evidence="2">DKR-6</strain>
    </source>
</reference>
<keyword evidence="3" id="KW-1185">Reference proteome</keyword>
<feature type="chain" id="PRO_5037274085" evidence="1">
    <location>
        <begin position="20"/>
        <end position="152"/>
    </location>
</feature>
<comment type="caution">
    <text evidence="2">The sequence shown here is derived from an EMBL/GenBank/DDBJ whole genome shotgun (WGS) entry which is preliminary data.</text>
</comment>
<sequence>MKMRGLALALCMLAAGAQAASLGDMVGMLAGYPNSRGDDRGIDEALANLSMHMNRKVPLMVDADTRLDRVTAEPGHKLSYHYSLTAPPKNAMSSKEFVKLIRPMLQQRLCASGEMKGFLENGVTIAYVYRGIDGRPLGATQFQPSDCGYPKT</sequence>
<evidence type="ECO:0000313" key="3">
    <source>
        <dbReference type="Proteomes" id="UP000622890"/>
    </source>
</evidence>
<dbReference type="AlphaFoldDB" id="A0A934SX65"/>
<evidence type="ECO:0000256" key="1">
    <source>
        <dbReference type="SAM" id="SignalP"/>
    </source>
</evidence>
<dbReference type="Proteomes" id="UP000622890">
    <property type="component" value="Unassembled WGS sequence"/>
</dbReference>
<dbReference type="RefSeq" id="WP_200591235.1">
    <property type="nucleotide sequence ID" value="NZ_JAEPBG010000002.1"/>
</dbReference>
<gene>
    <name evidence="2" type="ORF">JJB74_07745</name>
</gene>
<protein>
    <submittedName>
        <fullName evidence="2">Uncharacterized protein</fullName>
    </submittedName>
</protein>
<proteinExistence type="predicted"/>
<name>A0A934SX65_9BURK</name>